<name>A0A0F9A4X2_9ZZZZ</name>
<dbReference type="EMBL" id="LAZR01044454">
    <property type="protein sequence ID" value="KKL04609.1"/>
    <property type="molecule type" value="Genomic_DNA"/>
</dbReference>
<dbReference type="InterPro" id="IPR036291">
    <property type="entry name" value="NAD(P)-bd_dom_sf"/>
</dbReference>
<accession>A0A0F9A4X2</accession>
<proteinExistence type="predicted"/>
<organism evidence="1">
    <name type="scientific">marine sediment metagenome</name>
    <dbReference type="NCBI Taxonomy" id="412755"/>
    <lineage>
        <taxon>unclassified sequences</taxon>
        <taxon>metagenomes</taxon>
        <taxon>ecological metagenomes</taxon>
    </lineage>
</organism>
<protein>
    <recommendedName>
        <fullName evidence="2">NAD-dependent epimerase/dehydratase domain-containing protein</fullName>
    </recommendedName>
</protein>
<evidence type="ECO:0008006" key="2">
    <source>
        <dbReference type="Google" id="ProtNLM"/>
    </source>
</evidence>
<feature type="non-terminal residue" evidence="1">
    <location>
        <position position="34"/>
    </location>
</feature>
<sequence>MKLAIFGGSGVIGRVLLPRLLGQGHQIRAMQHNT</sequence>
<comment type="caution">
    <text evidence="1">The sequence shown here is derived from an EMBL/GenBank/DDBJ whole genome shotgun (WGS) entry which is preliminary data.</text>
</comment>
<gene>
    <name evidence="1" type="ORF">LCGC14_2614360</name>
</gene>
<dbReference type="AlphaFoldDB" id="A0A0F9A4X2"/>
<dbReference type="SUPFAM" id="SSF51735">
    <property type="entry name" value="NAD(P)-binding Rossmann-fold domains"/>
    <property type="match status" value="1"/>
</dbReference>
<evidence type="ECO:0000313" key="1">
    <source>
        <dbReference type="EMBL" id="KKL04609.1"/>
    </source>
</evidence>
<dbReference type="Gene3D" id="3.40.50.720">
    <property type="entry name" value="NAD(P)-binding Rossmann-like Domain"/>
    <property type="match status" value="1"/>
</dbReference>
<reference evidence="1" key="1">
    <citation type="journal article" date="2015" name="Nature">
        <title>Complex archaea that bridge the gap between prokaryotes and eukaryotes.</title>
        <authorList>
            <person name="Spang A."/>
            <person name="Saw J.H."/>
            <person name="Jorgensen S.L."/>
            <person name="Zaremba-Niedzwiedzka K."/>
            <person name="Martijn J."/>
            <person name="Lind A.E."/>
            <person name="van Eijk R."/>
            <person name="Schleper C."/>
            <person name="Guy L."/>
            <person name="Ettema T.J."/>
        </authorList>
    </citation>
    <scope>NUCLEOTIDE SEQUENCE</scope>
</reference>